<evidence type="ECO:0000256" key="5">
    <source>
        <dbReference type="PROSITE-ProRule" id="PRU00152"/>
    </source>
</evidence>
<dbReference type="PANTHER" id="PTHR46070">
    <property type="entry name" value="PINSTRIPE, ISOFORM A"/>
    <property type="match status" value="1"/>
</dbReference>
<dbReference type="InterPro" id="IPR001194">
    <property type="entry name" value="cDENN_dom"/>
</dbReference>
<evidence type="ECO:0000259" key="9">
    <source>
        <dbReference type="PROSITE" id="PS50826"/>
    </source>
</evidence>
<dbReference type="Proteomes" id="UP000887566">
    <property type="component" value="Unplaced"/>
</dbReference>
<evidence type="ECO:0000313" key="11">
    <source>
        <dbReference type="WBParaSite" id="PSAMB.scaffold749size42037.g8472.t1"/>
    </source>
</evidence>
<dbReference type="Gene3D" id="3.40.50.11500">
    <property type="match status" value="1"/>
</dbReference>
<feature type="domain" description="PLAT" evidence="7">
    <location>
        <begin position="1113"/>
        <end position="1230"/>
    </location>
</feature>
<sequence>MAAIGASSSSDSELTFVDYFVVAGLDRRTGLEIEKYAAAMEQNESRPPLEQSYVAKVIGHYPEKRPGRTFRPEILSLCMPKGLRFCTQKDLPSEPTFHTFANIREDGSRIDGCVLTFYEEVKDVELCQAMHSLHTQHVREITGTSGEDGGGRTQQQLIENGRQHVPPGTVSGGSHTLPRRGRKDRLKRTSYYDSGQDALYVSKCICLITRLPVVSACETVLRTIHRLIASSQPSPLPIESYVYWLLNEVPLPPAGSTLKVTLEKSDIIFQRPGPDELPFFDHSLRALFQLIPVDKVLKIYTCLLLEQQILLCSRALNRLMLVAESVTALAFPFRWQHVYVPILPYSQALFLEAPVPFIMGLCYDEAIPEQVFQSNVCVLDIDTGRLELPEDLPVLPERAELVAELELAMQKVADAAESEASQASHQARLNRGRTSRRDDWSVKRMSRSFDEDGVGLTLAAGAEDPVVHSPPSRGNLTPLPLEVLKESESLARVRAIARKAGVNVAFDTIQQELDTSDTYKNSPSCRRYFQDMKFNNAVREIFLNRFTCLLYSYDHFVIGGGGAYPDRDTYFANRDSMANFDKASFLSDQPDSHLSFLAAFLETQMFTSFIDCKVLAQWEEADPNLDLFDRRIQEQRDRFGLAIVRTPTYESCPSLMITEEIIAKREDALDYIVPPPHMLDGIDADEVADRHEVGVFPDLNGDILGRALLPSPQRSPWKQRHRILRPTEEADSKDETSAEWLRHLVSGGSRPSTYGGSGLADTPAQIAHTNWKFVEQLLRETKAKTKRMLVEKMGREAVQLGHGDVNITGVEENTLVASFCDLLERIWAHGQNKKMGKSALWAHLLHHQDMEKGGEHAKAIHGSPFLTPAEDRSPVDEEANGSKHAVVSYLQGLQKDMGAENAPWSSSILRAASFLCDKIDRIGQNANTVFPTSGSVSNLSLLGGGGGGGGASASSNNPRSRFQRGTLHKANSIGDFAPTWTGGAPQDFAAASAPDNNSPRKRSLSRPRSPDIRQNLPPLPTHIAYDLKNVLRMSEIKTDIGYARAFVRLALERKLLHKHLKTLLLHSDLLRELYKRYAFLRCEDEKEQFLYHILSLNAAEFRCFTNTFTRTKMQYQVLLVPGNSRFASTSATIWVLLAGSLGQTVAITLPKSTLQFAFDHKNLGVLSTLRIGHDLSATQNAANSAQSSAPKWFLDFVLVRNEITGQTYRFSCGRWFGRGVDDGSLERLLVAEVLSSSEVERLEAGISGGGGGGGGGGHSRSRTPPRARSPSASRSESASGKPRTRVSEVQHQLGDAVNCIVKHFYRSVEKDQRSQLTQLLCGERGLVVCLEQAFLVGFRSSRFFRQQYPWDYIEKVNSWFIELFRCGEGDQLAKEQKVLIRHGCLLVGKIAANSSMGKEGKFQAFILITVRDHILSGLLPLLAWTPITSQLYDEPSFLRTPQYLTFLTRLLNSLNEFNFDLEKSLTYGVDV</sequence>
<feature type="region of interest" description="Disordered" evidence="6">
    <location>
        <begin position="159"/>
        <end position="188"/>
    </location>
</feature>
<evidence type="ECO:0000256" key="6">
    <source>
        <dbReference type="SAM" id="MobiDB-lite"/>
    </source>
</evidence>
<dbReference type="GO" id="GO:0031267">
    <property type="term" value="F:small GTPase binding"/>
    <property type="evidence" value="ECO:0007669"/>
    <property type="project" value="InterPro"/>
</dbReference>
<dbReference type="SMART" id="SM00593">
    <property type="entry name" value="RUN"/>
    <property type="match status" value="2"/>
</dbReference>
<dbReference type="PANTHER" id="PTHR46070:SF1">
    <property type="entry name" value="PINSTRIPE, ISOFORM A"/>
    <property type="match status" value="1"/>
</dbReference>
<comment type="caution">
    <text evidence="5">Lacks conserved residue(s) required for the propagation of feature annotation.</text>
</comment>
<evidence type="ECO:0000256" key="2">
    <source>
        <dbReference type="ARBA" id="ARBA00006664"/>
    </source>
</evidence>
<dbReference type="InterPro" id="IPR047278">
    <property type="entry name" value="DEN5A/B"/>
</dbReference>
<keyword evidence="10" id="KW-1185">Reference proteome</keyword>
<evidence type="ECO:0000256" key="1">
    <source>
        <dbReference type="ARBA" id="ARBA00004370"/>
    </source>
</evidence>
<feature type="domain" description="UDENN" evidence="8">
    <location>
        <begin position="38"/>
        <end position="620"/>
    </location>
</feature>
<feature type="region of interest" description="Disordered" evidence="6">
    <location>
        <begin position="417"/>
        <end position="436"/>
    </location>
</feature>
<dbReference type="SMART" id="SM00801">
    <property type="entry name" value="dDENN"/>
    <property type="match status" value="1"/>
</dbReference>
<feature type="region of interest" description="Disordered" evidence="6">
    <location>
        <begin position="987"/>
        <end position="1017"/>
    </location>
</feature>
<dbReference type="CDD" id="cd17678">
    <property type="entry name" value="RUN2_DENND5"/>
    <property type="match status" value="1"/>
</dbReference>
<dbReference type="InterPro" id="IPR037213">
    <property type="entry name" value="Run_dom_sf"/>
</dbReference>
<dbReference type="PROSITE" id="PS50826">
    <property type="entry name" value="RUN"/>
    <property type="match status" value="2"/>
</dbReference>
<protein>
    <submittedName>
        <fullName evidence="11">DENN domain-containing protein 5A</fullName>
    </submittedName>
</protein>
<feature type="compositionally biased region" description="Gly residues" evidence="6">
    <location>
        <begin position="1246"/>
        <end position="1258"/>
    </location>
</feature>
<dbReference type="Pfam" id="PF03455">
    <property type="entry name" value="dDENN"/>
    <property type="match status" value="1"/>
</dbReference>
<feature type="domain" description="RUN" evidence="9">
    <location>
        <begin position="810"/>
        <end position="1108"/>
    </location>
</feature>
<name>A0A914XFM9_9BILA</name>
<accession>A0A914XFM9</accession>
<dbReference type="InterPro" id="IPR004012">
    <property type="entry name" value="Run_dom"/>
</dbReference>
<dbReference type="InterPro" id="IPR005113">
    <property type="entry name" value="uDENN_dom"/>
</dbReference>
<keyword evidence="3" id="KW-0677">Repeat</keyword>
<dbReference type="Gene3D" id="1.20.58.900">
    <property type="match status" value="3"/>
</dbReference>
<dbReference type="Gene3D" id="2.60.60.20">
    <property type="entry name" value="PLAT/LH2 domain"/>
    <property type="match status" value="1"/>
</dbReference>
<dbReference type="PROSITE" id="PS50095">
    <property type="entry name" value="PLAT"/>
    <property type="match status" value="1"/>
</dbReference>
<feature type="domain" description="RUN" evidence="9">
    <location>
        <begin position="1317"/>
        <end position="1466"/>
    </location>
</feature>
<dbReference type="Pfam" id="PF02759">
    <property type="entry name" value="RUN"/>
    <property type="match status" value="2"/>
</dbReference>
<proteinExistence type="inferred from homology"/>
<dbReference type="Pfam" id="PF02141">
    <property type="entry name" value="DENN"/>
    <property type="match status" value="1"/>
</dbReference>
<comment type="subcellular location">
    <subcellularLocation>
        <location evidence="1">Membrane</location>
    </subcellularLocation>
</comment>
<evidence type="ECO:0000313" key="10">
    <source>
        <dbReference type="Proteomes" id="UP000887566"/>
    </source>
</evidence>
<comment type="similarity">
    <text evidence="2">Belongs to the RAB6IP1 family.</text>
</comment>
<evidence type="ECO:0000256" key="3">
    <source>
        <dbReference type="ARBA" id="ARBA00022737"/>
    </source>
</evidence>
<feature type="region of interest" description="Disordered" evidence="6">
    <location>
        <begin position="1244"/>
        <end position="1287"/>
    </location>
</feature>
<dbReference type="GO" id="GO:0016020">
    <property type="term" value="C:membrane"/>
    <property type="evidence" value="ECO:0007669"/>
    <property type="project" value="UniProtKB-SubCell"/>
</dbReference>
<dbReference type="SMART" id="SM00799">
    <property type="entry name" value="DENN"/>
    <property type="match status" value="1"/>
</dbReference>
<dbReference type="InterPro" id="IPR001024">
    <property type="entry name" value="PLAT/LH2_dom"/>
</dbReference>
<feature type="compositionally biased region" description="Low complexity" evidence="6">
    <location>
        <begin position="1266"/>
        <end position="1279"/>
    </location>
</feature>
<dbReference type="InterPro" id="IPR037516">
    <property type="entry name" value="Tripartite_DENN"/>
</dbReference>
<dbReference type="PROSITE" id="PS50211">
    <property type="entry name" value="DENN"/>
    <property type="match status" value="1"/>
</dbReference>
<dbReference type="InterPro" id="IPR005112">
    <property type="entry name" value="dDENN_dom"/>
</dbReference>
<dbReference type="SUPFAM" id="SSF49723">
    <property type="entry name" value="Lipase/lipooxygenase domain (PLAT/LH2 domain)"/>
    <property type="match status" value="1"/>
</dbReference>
<reference evidence="11" key="1">
    <citation type="submission" date="2022-11" db="UniProtKB">
        <authorList>
            <consortium name="WormBaseParasite"/>
        </authorList>
    </citation>
    <scope>IDENTIFICATION</scope>
</reference>
<dbReference type="Pfam" id="PF01477">
    <property type="entry name" value="PLAT"/>
    <property type="match status" value="1"/>
</dbReference>
<evidence type="ECO:0000256" key="4">
    <source>
        <dbReference type="ARBA" id="ARBA00023136"/>
    </source>
</evidence>
<dbReference type="GO" id="GO:0005085">
    <property type="term" value="F:guanyl-nucleotide exchange factor activity"/>
    <property type="evidence" value="ECO:0007669"/>
    <property type="project" value="InterPro"/>
</dbReference>
<feature type="compositionally biased region" description="Basic residues" evidence="6">
    <location>
        <begin position="177"/>
        <end position="188"/>
    </location>
</feature>
<evidence type="ECO:0000259" key="8">
    <source>
        <dbReference type="PROSITE" id="PS50211"/>
    </source>
</evidence>
<organism evidence="10 11">
    <name type="scientific">Plectus sambesii</name>
    <dbReference type="NCBI Taxonomy" id="2011161"/>
    <lineage>
        <taxon>Eukaryota</taxon>
        <taxon>Metazoa</taxon>
        <taxon>Ecdysozoa</taxon>
        <taxon>Nematoda</taxon>
        <taxon>Chromadorea</taxon>
        <taxon>Plectida</taxon>
        <taxon>Plectina</taxon>
        <taxon>Plectoidea</taxon>
        <taxon>Plectidae</taxon>
        <taxon>Plectus</taxon>
    </lineage>
</organism>
<dbReference type="WBParaSite" id="PSAMB.scaffold749size42037.g8472.t1">
    <property type="protein sequence ID" value="PSAMB.scaffold749size42037.g8472.t1"/>
    <property type="gene ID" value="PSAMB.scaffold749size42037.g8472"/>
</dbReference>
<keyword evidence="4" id="KW-0472">Membrane</keyword>
<feature type="compositionally biased region" description="Low complexity" evidence="6">
    <location>
        <begin position="417"/>
        <end position="427"/>
    </location>
</feature>
<dbReference type="Pfam" id="PF03456">
    <property type="entry name" value="uDENN"/>
    <property type="match status" value="1"/>
</dbReference>
<dbReference type="InterPro" id="IPR043153">
    <property type="entry name" value="DENN_C"/>
</dbReference>
<dbReference type="SMART" id="SM00800">
    <property type="entry name" value="uDENN"/>
    <property type="match status" value="1"/>
</dbReference>
<evidence type="ECO:0000259" key="7">
    <source>
        <dbReference type="PROSITE" id="PS50095"/>
    </source>
</evidence>
<dbReference type="SUPFAM" id="SSF140741">
    <property type="entry name" value="RUN domain-like"/>
    <property type="match status" value="2"/>
</dbReference>
<dbReference type="InterPro" id="IPR036392">
    <property type="entry name" value="PLAT/LH2_dom_sf"/>
</dbReference>